<sequence>MVHRRLADPEGYLCTAVEATDILGTVEIEVPCQERPPIRQASPTLQATTVDLHIPVVRKADNVGTPRVQIVLAQEINPPAGITSIPWILLTTSPWNISWTLNGFFGGPPIAGGSNACISS</sequence>
<evidence type="ECO:0000313" key="1">
    <source>
        <dbReference type="EMBL" id="PSR21052.1"/>
    </source>
</evidence>
<dbReference type="Gene3D" id="3.90.350.10">
    <property type="entry name" value="Transposase Inhibitor Protein From Tn5, Chain A, domain 1"/>
    <property type="match status" value="1"/>
</dbReference>
<evidence type="ECO:0000313" key="2">
    <source>
        <dbReference type="Proteomes" id="UP000241848"/>
    </source>
</evidence>
<dbReference type="EMBL" id="PXYV01000044">
    <property type="protein sequence ID" value="PSR21052.1"/>
    <property type="molecule type" value="Genomic_DNA"/>
</dbReference>
<gene>
    <name evidence="1" type="ORF">C7B45_12510</name>
</gene>
<dbReference type="Proteomes" id="UP000241848">
    <property type="component" value="Unassembled WGS sequence"/>
</dbReference>
<dbReference type="InterPro" id="IPR012337">
    <property type="entry name" value="RNaseH-like_sf"/>
</dbReference>
<dbReference type="AlphaFoldDB" id="A0A2T2WFN4"/>
<protein>
    <submittedName>
        <fullName evidence="1">Uncharacterized protein</fullName>
    </submittedName>
</protein>
<reference evidence="1 2" key="1">
    <citation type="journal article" date="2014" name="BMC Genomics">
        <title>Comparison of environmental and isolate Sulfobacillus genomes reveals diverse carbon, sulfur, nitrogen, and hydrogen metabolisms.</title>
        <authorList>
            <person name="Justice N.B."/>
            <person name="Norman A."/>
            <person name="Brown C.T."/>
            <person name="Singh A."/>
            <person name="Thomas B.C."/>
            <person name="Banfield J.F."/>
        </authorList>
    </citation>
    <scope>NUCLEOTIDE SEQUENCE [LARGE SCALE GENOMIC DNA]</scope>
    <source>
        <strain evidence="1">AMDSBA3</strain>
    </source>
</reference>
<dbReference type="SUPFAM" id="SSF53098">
    <property type="entry name" value="Ribonuclease H-like"/>
    <property type="match status" value="1"/>
</dbReference>
<accession>A0A2T2WFN4</accession>
<proteinExistence type="predicted"/>
<name>A0A2T2WFN4_9FIRM</name>
<organism evidence="1 2">
    <name type="scientific">Sulfobacillus acidophilus</name>
    <dbReference type="NCBI Taxonomy" id="53633"/>
    <lineage>
        <taxon>Bacteria</taxon>
        <taxon>Bacillati</taxon>
        <taxon>Bacillota</taxon>
        <taxon>Clostridia</taxon>
        <taxon>Eubacteriales</taxon>
        <taxon>Clostridiales Family XVII. Incertae Sedis</taxon>
        <taxon>Sulfobacillus</taxon>
    </lineage>
</organism>
<comment type="caution">
    <text evidence="1">The sequence shown here is derived from an EMBL/GenBank/DDBJ whole genome shotgun (WGS) entry which is preliminary data.</text>
</comment>